<keyword evidence="9" id="KW-0472">Membrane</keyword>
<dbReference type="STRING" id="283909.R7TK52"/>
<keyword evidence="5" id="KW-0812">Transmembrane</keyword>
<keyword evidence="3 10" id="KW-0328">Glycosyltransferase</keyword>
<reference evidence="13" key="1">
    <citation type="submission" date="2012-12" db="EMBL/GenBank/DDBJ databases">
        <authorList>
            <person name="Hellsten U."/>
            <person name="Grimwood J."/>
            <person name="Chapman J.A."/>
            <person name="Shapiro H."/>
            <person name="Aerts A."/>
            <person name="Otillar R.P."/>
            <person name="Terry A.Y."/>
            <person name="Boore J.L."/>
            <person name="Simakov O."/>
            <person name="Marletaz F."/>
            <person name="Cho S.-J."/>
            <person name="Edsinger-Gonzales E."/>
            <person name="Havlak P."/>
            <person name="Kuo D.-H."/>
            <person name="Larsson T."/>
            <person name="Lv J."/>
            <person name="Arendt D."/>
            <person name="Savage R."/>
            <person name="Osoegawa K."/>
            <person name="de Jong P."/>
            <person name="Lindberg D.R."/>
            <person name="Seaver E.C."/>
            <person name="Weisblat D.A."/>
            <person name="Putnam N.H."/>
            <person name="Grigoriev I.V."/>
            <person name="Rokhsar D.S."/>
        </authorList>
    </citation>
    <scope>NUCLEOTIDE SEQUENCE</scope>
    <source>
        <strain evidence="13">I ESC-2004</strain>
    </source>
</reference>
<dbReference type="EC" id="2.4.1.-" evidence="10"/>
<gene>
    <name evidence="11" type="ORF">CAPTEDRAFT_84571</name>
</gene>
<comment type="similarity">
    <text evidence="2 10">Belongs to the glycosyltransferase 31 family.</text>
</comment>
<dbReference type="EMBL" id="AMQN01002927">
    <property type="status" value="NOT_ANNOTATED_CDS"/>
    <property type="molecule type" value="Genomic_DNA"/>
</dbReference>
<comment type="subcellular location">
    <subcellularLocation>
        <location evidence="1 10">Golgi apparatus membrane</location>
        <topology evidence="1 10">Single-pass type II membrane protein</topology>
    </subcellularLocation>
</comment>
<dbReference type="GO" id="GO:0006493">
    <property type="term" value="P:protein O-linked glycosylation"/>
    <property type="evidence" value="ECO:0007669"/>
    <property type="project" value="TreeGrafter"/>
</dbReference>
<feature type="non-terminal residue" evidence="11">
    <location>
        <position position="1"/>
    </location>
</feature>
<evidence type="ECO:0000256" key="8">
    <source>
        <dbReference type="ARBA" id="ARBA00023034"/>
    </source>
</evidence>
<keyword evidence="4" id="KW-0808">Transferase</keyword>
<dbReference type="PANTHER" id="PTHR11214">
    <property type="entry name" value="BETA-1,3-N-ACETYLGLUCOSAMINYLTRANSFERASE"/>
    <property type="match status" value="1"/>
</dbReference>
<evidence type="ECO:0000256" key="6">
    <source>
        <dbReference type="ARBA" id="ARBA00022968"/>
    </source>
</evidence>
<dbReference type="OrthoDB" id="2139606at2759"/>
<keyword evidence="6" id="KW-0735">Signal-anchor</keyword>
<accession>R7TK52</accession>
<feature type="non-terminal residue" evidence="11">
    <location>
        <position position="259"/>
    </location>
</feature>
<evidence type="ECO:0000256" key="9">
    <source>
        <dbReference type="ARBA" id="ARBA00023136"/>
    </source>
</evidence>
<evidence type="ECO:0000256" key="5">
    <source>
        <dbReference type="ARBA" id="ARBA00022692"/>
    </source>
</evidence>
<dbReference type="GO" id="GO:0000139">
    <property type="term" value="C:Golgi membrane"/>
    <property type="evidence" value="ECO:0007669"/>
    <property type="project" value="UniProtKB-SubCell"/>
</dbReference>
<dbReference type="GO" id="GO:0008499">
    <property type="term" value="F:N-acetyl-beta-D-glucosaminide beta-(1,3)-galactosyltransferase activity"/>
    <property type="evidence" value="ECO:0007669"/>
    <property type="project" value="TreeGrafter"/>
</dbReference>
<sequence length="259" mass="29794">CPAGLLTLVILHSQPMKSGRRRAIRETWGTQTHKKFPNMDSNKWRTIFVMGKQNEGPIDVKAENAKHGDILQGDFTDNPYEDTRKFMLALRWLSEHLISEGCDPQFIIKSNDNIYHNMMAVTKWLEFELGEVTDDLYMGNLLRRDAPIRDKQDPLFVSKNDYSRSFFPDLIKGPTILFSLKTYLGLQNAVKQQAPFAMEDAYIGVLANKMRVLPTHNAHFLMLGKMSNVCNYLSAFFVHDVTASDQLLIWKVVKTEHKK</sequence>
<evidence type="ECO:0000313" key="13">
    <source>
        <dbReference type="Proteomes" id="UP000014760"/>
    </source>
</evidence>
<evidence type="ECO:0000313" key="12">
    <source>
        <dbReference type="EnsemblMetazoa" id="CapteP84571"/>
    </source>
</evidence>
<dbReference type="Gene3D" id="3.90.550.50">
    <property type="match status" value="1"/>
</dbReference>
<dbReference type="PANTHER" id="PTHR11214:SF376">
    <property type="entry name" value="HEXOSYLTRANSFERASE"/>
    <property type="match status" value="1"/>
</dbReference>
<name>R7TK52_CAPTE</name>
<dbReference type="HOGENOM" id="CLU_036849_6_1_1"/>
<dbReference type="AlphaFoldDB" id="R7TK52"/>
<organism evidence="11">
    <name type="scientific">Capitella teleta</name>
    <name type="common">Polychaete worm</name>
    <dbReference type="NCBI Taxonomy" id="283909"/>
    <lineage>
        <taxon>Eukaryota</taxon>
        <taxon>Metazoa</taxon>
        <taxon>Spiralia</taxon>
        <taxon>Lophotrochozoa</taxon>
        <taxon>Annelida</taxon>
        <taxon>Polychaeta</taxon>
        <taxon>Sedentaria</taxon>
        <taxon>Scolecida</taxon>
        <taxon>Capitellidae</taxon>
        <taxon>Capitella</taxon>
    </lineage>
</organism>
<dbReference type="OMA" id="PRERNSF"/>
<reference evidence="11 13" key="2">
    <citation type="journal article" date="2013" name="Nature">
        <title>Insights into bilaterian evolution from three spiralian genomes.</title>
        <authorList>
            <person name="Simakov O."/>
            <person name="Marletaz F."/>
            <person name="Cho S.J."/>
            <person name="Edsinger-Gonzales E."/>
            <person name="Havlak P."/>
            <person name="Hellsten U."/>
            <person name="Kuo D.H."/>
            <person name="Larsson T."/>
            <person name="Lv J."/>
            <person name="Arendt D."/>
            <person name="Savage R."/>
            <person name="Osoegawa K."/>
            <person name="de Jong P."/>
            <person name="Grimwood J."/>
            <person name="Chapman J.A."/>
            <person name="Shapiro H."/>
            <person name="Aerts A."/>
            <person name="Otillar R.P."/>
            <person name="Terry A.Y."/>
            <person name="Boore J.L."/>
            <person name="Grigoriev I.V."/>
            <person name="Lindberg D.R."/>
            <person name="Seaver E.C."/>
            <person name="Weisblat D.A."/>
            <person name="Putnam N.H."/>
            <person name="Rokhsar D.S."/>
        </authorList>
    </citation>
    <scope>NUCLEOTIDE SEQUENCE</scope>
    <source>
        <strain evidence="11 13">I ESC-2004</strain>
    </source>
</reference>
<dbReference type="Proteomes" id="UP000014760">
    <property type="component" value="Unassembled WGS sequence"/>
</dbReference>
<protein>
    <recommendedName>
        <fullName evidence="10">Hexosyltransferase</fullName>
        <ecNumber evidence="10">2.4.1.-</ecNumber>
    </recommendedName>
</protein>
<dbReference type="EMBL" id="KB310466">
    <property type="protein sequence ID" value="ELT91495.1"/>
    <property type="molecule type" value="Genomic_DNA"/>
</dbReference>
<evidence type="ECO:0000256" key="3">
    <source>
        <dbReference type="ARBA" id="ARBA00022676"/>
    </source>
</evidence>
<evidence type="ECO:0000256" key="10">
    <source>
        <dbReference type="RuleBase" id="RU363063"/>
    </source>
</evidence>
<evidence type="ECO:0000313" key="11">
    <source>
        <dbReference type="EMBL" id="ELT91495.1"/>
    </source>
</evidence>
<reference evidence="12" key="3">
    <citation type="submission" date="2015-06" db="UniProtKB">
        <authorList>
            <consortium name="EnsemblMetazoa"/>
        </authorList>
    </citation>
    <scope>IDENTIFICATION</scope>
</reference>
<keyword evidence="8 10" id="KW-0333">Golgi apparatus</keyword>
<evidence type="ECO:0000256" key="7">
    <source>
        <dbReference type="ARBA" id="ARBA00022989"/>
    </source>
</evidence>
<dbReference type="EnsemblMetazoa" id="CapteT84571">
    <property type="protein sequence ID" value="CapteP84571"/>
    <property type="gene ID" value="CapteG84571"/>
</dbReference>
<keyword evidence="13" id="KW-1185">Reference proteome</keyword>
<evidence type="ECO:0000256" key="1">
    <source>
        <dbReference type="ARBA" id="ARBA00004323"/>
    </source>
</evidence>
<proteinExistence type="inferred from homology"/>
<dbReference type="Pfam" id="PF01762">
    <property type="entry name" value="Galactosyl_T"/>
    <property type="match status" value="1"/>
</dbReference>
<evidence type="ECO:0000256" key="2">
    <source>
        <dbReference type="ARBA" id="ARBA00008661"/>
    </source>
</evidence>
<evidence type="ECO:0000256" key="4">
    <source>
        <dbReference type="ARBA" id="ARBA00022679"/>
    </source>
</evidence>
<keyword evidence="7" id="KW-1133">Transmembrane helix</keyword>
<dbReference type="InterPro" id="IPR002659">
    <property type="entry name" value="Glyco_trans_31"/>
</dbReference>